<evidence type="ECO:0000256" key="3">
    <source>
        <dbReference type="ARBA" id="ARBA00010617"/>
    </source>
</evidence>
<dbReference type="EMBL" id="JAXOVC010000004">
    <property type="protein sequence ID" value="KAK4502720.1"/>
    <property type="molecule type" value="Genomic_DNA"/>
</dbReference>
<comment type="caution">
    <text evidence="11">The sequence shown here is derived from an EMBL/GenBank/DDBJ whole genome shotgun (WGS) entry which is preliminary data.</text>
</comment>
<dbReference type="Proteomes" id="UP001305779">
    <property type="component" value="Unassembled WGS sequence"/>
</dbReference>
<dbReference type="PROSITE" id="PS00086">
    <property type="entry name" value="CYTOCHROME_P450"/>
    <property type="match status" value="1"/>
</dbReference>
<accession>A0ABR0EN94</accession>
<dbReference type="Pfam" id="PF00067">
    <property type="entry name" value="p450"/>
    <property type="match status" value="1"/>
</dbReference>
<sequence length="892" mass="99381">MAMPIIPLAAGIALLLFTIYKFIIFPAFVSPLARIPNIHWTAPFSPFWILFHRQQQNDTTTIHAAHSRLGPVIRLAPNEISINSVDGGIRTIYAGGFEKGNWYSNVFSNYGVEPMFAMEGTKEHSKRKRMLSNIYAKSTLQGSQALHKQTHVLLRERLHQRLKADVDSGNVIELYDVFSAVTMDFVSGYIFGLKNNSDHIRQKEEGKQLFQDFKARQKYTFWPQEMAGFTNFMKRVGLKWLLVPTWVDQANQDIEAWVMSMCDKAETTLKASESGEAVAIEDYPTVYAQLRNTLLKEAMNLEKTDLDVPIEQHVENLRLRIASELLDHTLAGFDTSGITLTWLAWQLSRPQHRDWQQRLQGEIKTLNGSLDAKAIDNLPTLHAILMETLRMHAAIPGNQPRMTPATPVTLGDTESGITFASLPPNIRVQAQAWSLHRNPKVFPSPDEWHPERWLDSDAQTQREMSRWFWAFGSGGRMCVGSNLAMLDMKATMVGLWGSWNTEIVDDEGMVPNNGYMAEPLGVGPGGKKGIGRDRRFLRYLVSGQPSPSKEYRAQTMANAMLALLWAALTIYTSALPQESARNTPSIGYIDVSVATLWTNPSKPRAVDAPALQNPAQIEKWLDSMTTAEYLDLTDGDRTQTQALYGTQVHILNATSDWYEIAVPDQPTPKNALGYPGWVPAVQIAFNQGYGRLQESRPFAQVGTAATVPLYHDPWLRNPIMNISYGTRLPVLNSHQQSLQVALPSGKTAYLSHSSAKIYKSTSEIPYPTGADLIASGTLFLARPYLWGGTSGFAFDCAGFTGTIYRAHGITIPRDSSAQATYTGHGLSVAKADLDAGDLLFYATNVSDAKTIHHVAMYAGEGQMLEAYGAGVPVRRTEVRFGEEFWGAERFLK</sequence>
<feature type="domain" description="NlpC/P60" evidence="10">
    <location>
        <begin position="766"/>
        <end position="892"/>
    </location>
</feature>
<keyword evidence="9" id="KW-0472">Membrane</keyword>
<comment type="similarity">
    <text evidence="2">Belongs to the peptidase C40 family.</text>
</comment>
<name>A0ABR0EN94_ZASCE</name>
<evidence type="ECO:0000256" key="2">
    <source>
        <dbReference type="ARBA" id="ARBA00007074"/>
    </source>
</evidence>
<keyword evidence="8" id="KW-0408">Iron</keyword>
<protein>
    <recommendedName>
        <fullName evidence="10">NlpC/P60 domain-containing protein</fullName>
    </recommendedName>
</protein>
<keyword evidence="9" id="KW-1133">Transmembrane helix</keyword>
<dbReference type="InterPro" id="IPR050121">
    <property type="entry name" value="Cytochrome_P450_monoxygenase"/>
</dbReference>
<proteinExistence type="inferred from homology"/>
<gene>
    <name evidence="11" type="ORF">PRZ48_006146</name>
</gene>
<evidence type="ECO:0000256" key="6">
    <source>
        <dbReference type="ARBA" id="ARBA00022801"/>
    </source>
</evidence>
<comment type="cofactor">
    <cofactor evidence="1">
        <name>heme</name>
        <dbReference type="ChEBI" id="CHEBI:30413"/>
    </cofactor>
</comment>
<evidence type="ECO:0000259" key="10">
    <source>
        <dbReference type="PROSITE" id="PS51935"/>
    </source>
</evidence>
<evidence type="ECO:0000313" key="12">
    <source>
        <dbReference type="Proteomes" id="UP001305779"/>
    </source>
</evidence>
<keyword evidence="4" id="KW-0645">Protease</keyword>
<evidence type="ECO:0000256" key="8">
    <source>
        <dbReference type="ARBA" id="ARBA00023004"/>
    </source>
</evidence>
<evidence type="ECO:0000313" key="11">
    <source>
        <dbReference type="EMBL" id="KAK4502720.1"/>
    </source>
</evidence>
<keyword evidence="5" id="KW-0479">Metal-binding</keyword>
<dbReference type="SUPFAM" id="SSF48264">
    <property type="entry name" value="Cytochrome P450"/>
    <property type="match status" value="1"/>
</dbReference>
<keyword evidence="7" id="KW-0788">Thiol protease</keyword>
<dbReference type="Gene3D" id="2.30.30.40">
    <property type="entry name" value="SH3 Domains"/>
    <property type="match status" value="2"/>
</dbReference>
<dbReference type="Gene3D" id="3.90.1720.10">
    <property type="entry name" value="endopeptidase domain like (from Nostoc punctiforme)"/>
    <property type="match status" value="1"/>
</dbReference>
<dbReference type="InterPro" id="IPR017972">
    <property type="entry name" value="Cyt_P450_CS"/>
</dbReference>
<evidence type="ECO:0000256" key="1">
    <source>
        <dbReference type="ARBA" id="ARBA00001971"/>
    </source>
</evidence>
<dbReference type="PANTHER" id="PTHR24305:SF166">
    <property type="entry name" value="CYTOCHROME P450 12A4, MITOCHONDRIAL-RELATED"/>
    <property type="match status" value="1"/>
</dbReference>
<dbReference type="InterPro" id="IPR002403">
    <property type="entry name" value="Cyt_P450_E_grp-IV"/>
</dbReference>
<keyword evidence="6" id="KW-0378">Hydrolase</keyword>
<dbReference type="SUPFAM" id="SSF54001">
    <property type="entry name" value="Cysteine proteinases"/>
    <property type="match status" value="1"/>
</dbReference>
<dbReference type="InterPro" id="IPR057812">
    <property type="entry name" value="SH3_YKFC_2nd"/>
</dbReference>
<dbReference type="PANTHER" id="PTHR24305">
    <property type="entry name" value="CYTOCHROME P450"/>
    <property type="match status" value="1"/>
</dbReference>
<keyword evidence="12" id="KW-1185">Reference proteome</keyword>
<dbReference type="Gene3D" id="1.10.630.10">
    <property type="entry name" value="Cytochrome P450"/>
    <property type="match status" value="1"/>
</dbReference>
<keyword evidence="9" id="KW-0812">Transmembrane</keyword>
<dbReference type="Pfam" id="PF23795">
    <property type="entry name" value="SH3_YKFC_2nd"/>
    <property type="match status" value="1"/>
</dbReference>
<dbReference type="InterPro" id="IPR038765">
    <property type="entry name" value="Papain-like_cys_pep_sf"/>
</dbReference>
<evidence type="ECO:0000256" key="4">
    <source>
        <dbReference type="ARBA" id="ARBA00022670"/>
    </source>
</evidence>
<comment type="similarity">
    <text evidence="3">Belongs to the cytochrome P450 family.</text>
</comment>
<dbReference type="InterPro" id="IPR001128">
    <property type="entry name" value="Cyt_P450"/>
</dbReference>
<evidence type="ECO:0000256" key="5">
    <source>
        <dbReference type="ARBA" id="ARBA00022723"/>
    </source>
</evidence>
<evidence type="ECO:0000256" key="7">
    <source>
        <dbReference type="ARBA" id="ARBA00022807"/>
    </source>
</evidence>
<dbReference type="CDD" id="cd11059">
    <property type="entry name" value="CYP_fungal"/>
    <property type="match status" value="1"/>
</dbReference>
<dbReference type="PRINTS" id="PR00465">
    <property type="entry name" value="EP450IV"/>
</dbReference>
<reference evidence="11 12" key="1">
    <citation type="journal article" date="2023" name="G3 (Bethesda)">
        <title>A chromosome-level genome assembly of Zasmidium syzygii isolated from banana leaves.</title>
        <authorList>
            <person name="van Westerhoven A.C."/>
            <person name="Mehrabi R."/>
            <person name="Talebi R."/>
            <person name="Steentjes M.B.F."/>
            <person name="Corcolon B."/>
            <person name="Chong P.A."/>
            <person name="Kema G.H.J."/>
            <person name="Seidl M.F."/>
        </authorList>
    </citation>
    <scope>NUCLEOTIDE SEQUENCE [LARGE SCALE GENOMIC DNA]</scope>
    <source>
        <strain evidence="11 12">P124</strain>
    </source>
</reference>
<feature type="transmembrane region" description="Helical" evidence="9">
    <location>
        <begin position="6"/>
        <end position="29"/>
    </location>
</feature>
<dbReference type="InterPro" id="IPR036396">
    <property type="entry name" value="Cyt_P450_sf"/>
</dbReference>
<dbReference type="InterPro" id="IPR000064">
    <property type="entry name" value="NLP_P60_dom"/>
</dbReference>
<dbReference type="Pfam" id="PF00877">
    <property type="entry name" value="NLPC_P60"/>
    <property type="match status" value="1"/>
</dbReference>
<organism evidence="11 12">
    <name type="scientific">Zasmidium cellare</name>
    <name type="common">Wine cellar mold</name>
    <name type="synonym">Racodium cellare</name>
    <dbReference type="NCBI Taxonomy" id="395010"/>
    <lineage>
        <taxon>Eukaryota</taxon>
        <taxon>Fungi</taxon>
        <taxon>Dikarya</taxon>
        <taxon>Ascomycota</taxon>
        <taxon>Pezizomycotina</taxon>
        <taxon>Dothideomycetes</taxon>
        <taxon>Dothideomycetidae</taxon>
        <taxon>Mycosphaerellales</taxon>
        <taxon>Mycosphaerellaceae</taxon>
        <taxon>Zasmidium</taxon>
    </lineage>
</organism>
<dbReference type="PROSITE" id="PS51935">
    <property type="entry name" value="NLPC_P60"/>
    <property type="match status" value="1"/>
</dbReference>
<evidence type="ECO:0000256" key="9">
    <source>
        <dbReference type="SAM" id="Phobius"/>
    </source>
</evidence>
<dbReference type="PRINTS" id="PR00385">
    <property type="entry name" value="P450"/>
</dbReference>